<protein>
    <submittedName>
        <fullName evidence="3">Uncharacterized protein</fullName>
    </submittedName>
</protein>
<evidence type="ECO:0000313" key="4">
    <source>
        <dbReference type="Proteomes" id="UP001201262"/>
    </source>
</evidence>
<keyword evidence="2" id="KW-0472">Membrane</keyword>
<feature type="region of interest" description="Disordered" evidence="1">
    <location>
        <begin position="171"/>
        <end position="203"/>
    </location>
</feature>
<gene>
    <name evidence="3" type="ORF">BGW36DRAFT_273130</name>
</gene>
<feature type="non-terminal residue" evidence="3">
    <location>
        <position position="1"/>
    </location>
</feature>
<evidence type="ECO:0000256" key="1">
    <source>
        <dbReference type="SAM" id="MobiDB-lite"/>
    </source>
</evidence>
<accession>A0AAD4KFQ9</accession>
<sequence length="238" mass="26105">DATSLYSEASPLLLPSKDGSAPGFAPAQSLSRGLQIPSRSYRLTSGFEYPAVLSAYNVSEEDWRRFTSEITEQAKLSSSQWRTVIGVGLGTMAVGGMMLGFFGAVPAVIAARKKRAHQENRNVAASMASDSESALSHKISDWNESFFKPRGLVIRIDMPFNDDESLWEMDVTPSSSRSGSVVSLPMERTEAQNTSKEKEKARSRGRIVIVPLNQRPSSVMSQATTLAEESRYMPVVYD</sequence>
<dbReference type="EMBL" id="JAJTJA010000014">
    <property type="protein sequence ID" value="KAH8689976.1"/>
    <property type="molecule type" value="Genomic_DNA"/>
</dbReference>
<organism evidence="3 4">
    <name type="scientific">Talaromyces proteolyticus</name>
    <dbReference type="NCBI Taxonomy" id="1131652"/>
    <lineage>
        <taxon>Eukaryota</taxon>
        <taxon>Fungi</taxon>
        <taxon>Dikarya</taxon>
        <taxon>Ascomycota</taxon>
        <taxon>Pezizomycotina</taxon>
        <taxon>Eurotiomycetes</taxon>
        <taxon>Eurotiomycetidae</taxon>
        <taxon>Eurotiales</taxon>
        <taxon>Trichocomaceae</taxon>
        <taxon>Talaromyces</taxon>
        <taxon>Talaromyces sect. Bacilispori</taxon>
    </lineage>
</organism>
<dbReference type="Pfam" id="PF15496">
    <property type="entry name" value="DUF4646"/>
    <property type="match status" value="1"/>
</dbReference>
<keyword evidence="4" id="KW-1185">Reference proteome</keyword>
<dbReference type="Proteomes" id="UP001201262">
    <property type="component" value="Unassembled WGS sequence"/>
</dbReference>
<feature type="non-terminal residue" evidence="3">
    <location>
        <position position="238"/>
    </location>
</feature>
<dbReference type="InterPro" id="IPR028018">
    <property type="entry name" value="DUF4646"/>
</dbReference>
<feature type="transmembrane region" description="Helical" evidence="2">
    <location>
        <begin position="84"/>
        <end position="111"/>
    </location>
</feature>
<dbReference type="AlphaFoldDB" id="A0AAD4KFQ9"/>
<evidence type="ECO:0000313" key="3">
    <source>
        <dbReference type="EMBL" id="KAH8689976.1"/>
    </source>
</evidence>
<feature type="compositionally biased region" description="Basic and acidic residues" evidence="1">
    <location>
        <begin position="187"/>
        <end position="202"/>
    </location>
</feature>
<evidence type="ECO:0000256" key="2">
    <source>
        <dbReference type="SAM" id="Phobius"/>
    </source>
</evidence>
<proteinExistence type="predicted"/>
<dbReference type="GeneID" id="70240451"/>
<comment type="caution">
    <text evidence="3">The sequence shown here is derived from an EMBL/GenBank/DDBJ whole genome shotgun (WGS) entry which is preliminary data.</text>
</comment>
<dbReference type="RefSeq" id="XP_046066259.1">
    <property type="nucleotide sequence ID" value="XM_046210164.1"/>
</dbReference>
<keyword evidence="2" id="KW-0812">Transmembrane</keyword>
<reference evidence="3" key="1">
    <citation type="submission" date="2021-12" db="EMBL/GenBank/DDBJ databases">
        <title>Convergent genome expansion in fungi linked to evolution of root-endophyte symbiosis.</title>
        <authorList>
            <consortium name="DOE Joint Genome Institute"/>
            <person name="Ke Y.-H."/>
            <person name="Bonito G."/>
            <person name="Liao H.-L."/>
            <person name="Looney B."/>
            <person name="Rojas-Flechas A."/>
            <person name="Nash J."/>
            <person name="Hameed K."/>
            <person name="Schadt C."/>
            <person name="Martin F."/>
            <person name="Crous P.W."/>
            <person name="Miettinen O."/>
            <person name="Magnuson J.K."/>
            <person name="Labbe J."/>
            <person name="Jacobson D."/>
            <person name="Doktycz M.J."/>
            <person name="Veneault-Fourrey C."/>
            <person name="Kuo A."/>
            <person name="Mondo S."/>
            <person name="Calhoun S."/>
            <person name="Riley R."/>
            <person name="Ohm R."/>
            <person name="LaButti K."/>
            <person name="Andreopoulos B."/>
            <person name="Pangilinan J."/>
            <person name="Nolan M."/>
            <person name="Tritt A."/>
            <person name="Clum A."/>
            <person name="Lipzen A."/>
            <person name="Daum C."/>
            <person name="Barry K."/>
            <person name="Grigoriev I.V."/>
            <person name="Vilgalys R."/>
        </authorList>
    </citation>
    <scope>NUCLEOTIDE SEQUENCE</scope>
    <source>
        <strain evidence="3">PMI_201</strain>
    </source>
</reference>
<feature type="compositionally biased region" description="Low complexity" evidence="1">
    <location>
        <begin position="174"/>
        <end position="183"/>
    </location>
</feature>
<keyword evidence="2" id="KW-1133">Transmembrane helix</keyword>
<name>A0AAD4KFQ9_9EURO</name>